<evidence type="ECO:0000313" key="2">
    <source>
        <dbReference type="Proteomes" id="UP000789342"/>
    </source>
</evidence>
<evidence type="ECO:0000313" key="1">
    <source>
        <dbReference type="EMBL" id="CAG8740241.1"/>
    </source>
</evidence>
<proteinExistence type="predicted"/>
<name>A0A9N9IL19_9GLOM</name>
<reference evidence="1" key="1">
    <citation type="submission" date="2021-06" db="EMBL/GenBank/DDBJ databases">
        <authorList>
            <person name="Kallberg Y."/>
            <person name="Tangrot J."/>
            <person name="Rosling A."/>
        </authorList>
    </citation>
    <scope>NUCLEOTIDE SEQUENCE</scope>
    <source>
        <strain evidence="1">CL551</strain>
    </source>
</reference>
<sequence>KSLEELIEVARELEVKSDKLDRAISIVYFYIGKIFYEKMEEFYSEKSLVGEQKNQKILTRSNSVSSCSQWLKNQMATSSHLNPLGVDGHEEIDFLRSLTKIHIPTSKEDDNKRLWFAADHQILSVTKYQKRKR</sequence>
<gene>
    <name evidence="1" type="ORF">AMORRO_LOCUS14662</name>
</gene>
<accession>A0A9N9IL19</accession>
<dbReference type="Proteomes" id="UP000789342">
    <property type="component" value="Unassembled WGS sequence"/>
</dbReference>
<dbReference type="AlphaFoldDB" id="A0A9N9IL19"/>
<dbReference type="OrthoDB" id="10351262at2759"/>
<feature type="non-terminal residue" evidence="1">
    <location>
        <position position="1"/>
    </location>
</feature>
<dbReference type="EMBL" id="CAJVPV010030180">
    <property type="protein sequence ID" value="CAG8740241.1"/>
    <property type="molecule type" value="Genomic_DNA"/>
</dbReference>
<comment type="caution">
    <text evidence="1">The sequence shown here is derived from an EMBL/GenBank/DDBJ whole genome shotgun (WGS) entry which is preliminary data.</text>
</comment>
<feature type="non-terminal residue" evidence="1">
    <location>
        <position position="133"/>
    </location>
</feature>
<organism evidence="1 2">
    <name type="scientific">Acaulospora morrowiae</name>
    <dbReference type="NCBI Taxonomy" id="94023"/>
    <lineage>
        <taxon>Eukaryota</taxon>
        <taxon>Fungi</taxon>
        <taxon>Fungi incertae sedis</taxon>
        <taxon>Mucoromycota</taxon>
        <taxon>Glomeromycotina</taxon>
        <taxon>Glomeromycetes</taxon>
        <taxon>Diversisporales</taxon>
        <taxon>Acaulosporaceae</taxon>
        <taxon>Acaulospora</taxon>
    </lineage>
</organism>
<keyword evidence="2" id="KW-1185">Reference proteome</keyword>
<protein>
    <submittedName>
        <fullName evidence="1">13268_t:CDS:1</fullName>
    </submittedName>
</protein>